<feature type="transmembrane region" description="Helical" evidence="1">
    <location>
        <begin position="20"/>
        <end position="39"/>
    </location>
</feature>
<dbReference type="EMBL" id="VFOR01000001">
    <property type="protein sequence ID" value="TQL62461.1"/>
    <property type="molecule type" value="Genomic_DNA"/>
</dbReference>
<reference evidence="2 3" key="1">
    <citation type="submission" date="2019-06" db="EMBL/GenBank/DDBJ databases">
        <title>Sequencing the genomes of 1000 actinobacteria strains.</title>
        <authorList>
            <person name="Klenk H.-P."/>
        </authorList>
    </citation>
    <scope>NUCLEOTIDE SEQUENCE [LARGE SCALE GENOMIC DNA]</scope>
    <source>
        <strain evidence="2 3">DSM 8251</strain>
    </source>
</reference>
<dbReference type="AlphaFoldDB" id="A0A542ZQ12"/>
<feature type="transmembrane region" description="Helical" evidence="1">
    <location>
        <begin position="51"/>
        <end position="69"/>
    </location>
</feature>
<dbReference type="Proteomes" id="UP000316196">
    <property type="component" value="Unassembled WGS sequence"/>
</dbReference>
<gene>
    <name evidence="2" type="ORF">FB460_0238</name>
</gene>
<evidence type="ECO:0000313" key="3">
    <source>
        <dbReference type="Proteomes" id="UP000316196"/>
    </source>
</evidence>
<dbReference type="NCBIfam" id="NF041681">
    <property type="entry name" value="HGxxPAAW"/>
    <property type="match status" value="1"/>
</dbReference>
<keyword evidence="1" id="KW-1133">Transmembrane helix</keyword>
<evidence type="ECO:0000313" key="2">
    <source>
        <dbReference type="EMBL" id="TQL62461.1"/>
    </source>
</evidence>
<protein>
    <submittedName>
        <fullName evidence="2">Uncharacterized protein</fullName>
    </submittedName>
</protein>
<dbReference type="RefSeq" id="WP_142092304.1">
    <property type="nucleotide sequence ID" value="NZ_BAAAMD010000003.1"/>
</dbReference>
<comment type="caution">
    <text evidence="2">The sequence shown here is derived from an EMBL/GenBank/DDBJ whole genome shotgun (WGS) entry which is preliminary data.</text>
</comment>
<dbReference type="OrthoDB" id="3872677at2"/>
<keyword evidence="1" id="KW-0472">Membrane</keyword>
<proteinExistence type="predicted"/>
<organism evidence="2 3">
    <name type="scientific">Propioniferax innocua</name>
    <dbReference type="NCBI Taxonomy" id="1753"/>
    <lineage>
        <taxon>Bacteria</taxon>
        <taxon>Bacillati</taxon>
        <taxon>Actinomycetota</taxon>
        <taxon>Actinomycetes</taxon>
        <taxon>Propionibacteriales</taxon>
        <taxon>Propionibacteriaceae</taxon>
        <taxon>Propioniferax</taxon>
    </lineage>
</organism>
<sequence length="78" mass="8016">MSQRTLGSKQVHHGRTPAAWVSSMLALVGFIIMVVGFLTGPDGFPSINVNISIIGAALVVISPVVGGVMNKAGLGQDE</sequence>
<evidence type="ECO:0000256" key="1">
    <source>
        <dbReference type="SAM" id="Phobius"/>
    </source>
</evidence>
<keyword evidence="1" id="KW-0812">Transmembrane</keyword>
<accession>A0A542ZQ12</accession>
<name>A0A542ZQ12_9ACTN</name>
<keyword evidence="3" id="KW-1185">Reference proteome</keyword>